<evidence type="ECO:0000313" key="2">
    <source>
        <dbReference type="Proteomes" id="UP000039865"/>
    </source>
</evidence>
<gene>
    <name evidence="1" type="primary">Contig7147.g7653</name>
    <name evidence="1" type="ORF">STYLEM_5618</name>
</gene>
<proteinExistence type="predicted"/>
<evidence type="ECO:0000313" key="1">
    <source>
        <dbReference type="EMBL" id="CDW76657.1"/>
    </source>
</evidence>
<protein>
    <submittedName>
        <fullName evidence="1">Uncharacterized protein</fullName>
    </submittedName>
</protein>
<dbReference type="InterPro" id="IPR011050">
    <property type="entry name" value="Pectin_lyase_fold/virulence"/>
</dbReference>
<dbReference type="PANTHER" id="PTHR11319">
    <property type="entry name" value="G PROTEIN-COUPLED RECEPTOR-RELATED"/>
    <property type="match status" value="1"/>
</dbReference>
<dbReference type="AlphaFoldDB" id="A0A078A3B3"/>
<dbReference type="OrthoDB" id="296301at2759"/>
<reference evidence="1 2" key="1">
    <citation type="submission" date="2014-06" db="EMBL/GenBank/DDBJ databases">
        <authorList>
            <person name="Swart Estienne"/>
        </authorList>
    </citation>
    <scope>NUCLEOTIDE SEQUENCE [LARGE SCALE GENOMIC DNA]</scope>
    <source>
        <strain evidence="1 2">130c</strain>
    </source>
</reference>
<dbReference type="InParanoid" id="A0A078A3B3"/>
<dbReference type="EMBL" id="CCKQ01005427">
    <property type="protein sequence ID" value="CDW76657.1"/>
    <property type="molecule type" value="Genomic_DNA"/>
</dbReference>
<dbReference type="Proteomes" id="UP000039865">
    <property type="component" value="Unassembled WGS sequence"/>
</dbReference>
<sequence>MCLVFQNFKYSDNLKTGSQILRVDEISLMNKNSENSLLQNITIEGSEINFFSFRGFKDVGITDKSQLFLLLIQNCIFRDNLFVNEGSLLSFERFINENNALIQIEDSSFVNNYFSAGGQLIKSNLNSKNAVILQNSTFIHNFQAIILLQAVETLRTDIPSVLVIDNCNFSNNFPLIEALVKLKSNSKVIVTQSNFEKTISISRGSIFLGDYQKAEIRVMNSTFKNNFAVDGGIFFVHYESKISIDQSVFEQNLAYSGSIGVIENQGLSIIMNTLIKNNHGIKNSILSVLDAINNQQILDNCTIELNHPVSLKNIQSEVQTIWGSDIFYNQINWQNDRVQMLEQHNLDEIQISISKSNLRISNTVIANTSSFTDFNYSEQSIIHKQYLIESNLQSNVLINNSQIANTTIMLINSASTDISIQNSNIQNINYFNQLDRLFKVDSAHFTIYNSTVINIQSQGQMLIEIQRSLQVNLTLTTFQNFNTNLLSIISSISIFTTSNFVTNQNELTLITDKKIMSQRDNRIVFIKYGAIAITNSSFSRGLITENGGAILVVNSILSLINSNFTENQAKQGGALALQCSQQRGGAIAYNKNRPVMIAGNYFDEFNQAKYGNDIAGYPFNVKVLSYTQYPLASGQQYSGTIKVAIVDADSNIITTDNSSQILELNYCLEILKSQMLMDQAKLMDNLNFKSLMEQQSSKICKFRGFQENIMCRF</sequence>
<dbReference type="SUPFAM" id="SSF51126">
    <property type="entry name" value="Pectin lyase-like"/>
    <property type="match status" value="1"/>
</dbReference>
<accession>A0A078A3B3</accession>
<keyword evidence="2" id="KW-1185">Reference proteome</keyword>
<dbReference type="PANTHER" id="PTHR11319:SF35">
    <property type="entry name" value="OUTER MEMBRANE PROTEIN PMPC-RELATED"/>
    <property type="match status" value="1"/>
</dbReference>
<name>A0A078A3B3_STYLE</name>
<organism evidence="1 2">
    <name type="scientific">Stylonychia lemnae</name>
    <name type="common">Ciliate</name>
    <dbReference type="NCBI Taxonomy" id="5949"/>
    <lineage>
        <taxon>Eukaryota</taxon>
        <taxon>Sar</taxon>
        <taxon>Alveolata</taxon>
        <taxon>Ciliophora</taxon>
        <taxon>Intramacronucleata</taxon>
        <taxon>Spirotrichea</taxon>
        <taxon>Stichotrichia</taxon>
        <taxon>Sporadotrichida</taxon>
        <taxon>Oxytrichidae</taxon>
        <taxon>Stylonychinae</taxon>
        <taxon>Stylonychia</taxon>
    </lineage>
</organism>